<feature type="transmembrane region" description="Helical" evidence="7">
    <location>
        <begin position="726"/>
        <end position="745"/>
    </location>
</feature>
<comment type="similarity">
    <text evidence="2">Belongs to the CSC1 (TC 1.A.17) family.</text>
</comment>
<feature type="transmembrane region" description="Helical" evidence="7">
    <location>
        <begin position="530"/>
        <end position="554"/>
    </location>
</feature>
<comment type="subcellular location">
    <subcellularLocation>
        <location evidence="1">Membrane</location>
        <topology evidence="1">Multi-pass membrane protein</topology>
    </subcellularLocation>
</comment>
<proteinExistence type="inferred from homology"/>
<dbReference type="Pfam" id="PF14703">
    <property type="entry name" value="PHM7_cyt"/>
    <property type="match status" value="1"/>
</dbReference>
<keyword evidence="6 7" id="KW-0472">Membrane</keyword>
<evidence type="ECO:0000256" key="5">
    <source>
        <dbReference type="ARBA" id="ARBA00022989"/>
    </source>
</evidence>
<dbReference type="InterPro" id="IPR027815">
    <property type="entry name" value="CSC1/OSCA1-like_cyt"/>
</dbReference>
<dbReference type="PANTHER" id="PTHR13018:SF5">
    <property type="entry name" value="RE44586P"/>
    <property type="match status" value="1"/>
</dbReference>
<keyword evidence="12" id="KW-1185">Reference proteome</keyword>
<protein>
    <submittedName>
        <fullName evidence="11">Uncharacterized protein</fullName>
    </submittedName>
</protein>
<name>A0AAV7JEV3_9METZ</name>
<keyword evidence="5 7" id="KW-1133">Transmembrane helix</keyword>
<dbReference type="Proteomes" id="UP001165289">
    <property type="component" value="Unassembled WGS sequence"/>
</dbReference>
<feature type="transmembrane region" description="Helical" evidence="7">
    <location>
        <begin position="636"/>
        <end position="665"/>
    </location>
</feature>
<evidence type="ECO:0000256" key="2">
    <source>
        <dbReference type="ARBA" id="ARBA00007779"/>
    </source>
</evidence>
<dbReference type="EMBL" id="JAKMXF010000343">
    <property type="protein sequence ID" value="KAI6647317.1"/>
    <property type="molecule type" value="Genomic_DNA"/>
</dbReference>
<evidence type="ECO:0000256" key="3">
    <source>
        <dbReference type="ARBA" id="ARBA00022448"/>
    </source>
</evidence>
<feature type="transmembrane region" description="Helical" evidence="7">
    <location>
        <begin position="405"/>
        <end position="425"/>
    </location>
</feature>
<feature type="transmembrane region" description="Helical" evidence="7">
    <location>
        <begin position="117"/>
        <end position="145"/>
    </location>
</feature>
<feature type="domain" description="CSC1/OSCA1-like N-terminal transmembrane" evidence="9">
    <location>
        <begin position="30"/>
        <end position="201"/>
    </location>
</feature>
<feature type="domain" description="CSC1/OSCA1-like 7TM region" evidence="8">
    <location>
        <begin position="480"/>
        <end position="712"/>
    </location>
</feature>
<feature type="transmembrane region" description="Helical" evidence="7">
    <location>
        <begin position="698"/>
        <end position="720"/>
    </location>
</feature>
<keyword evidence="3" id="KW-0813">Transport</keyword>
<feature type="transmembrane region" description="Helical" evidence="7">
    <location>
        <begin position="181"/>
        <end position="203"/>
    </location>
</feature>
<feature type="transmembrane region" description="Helical" evidence="7">
    <location>
        <begin position="26"/>
        <end position="51"/>
    </location>
</feature>
<evidence type="ECO:0000256" key="4">
    <source>
        <dbReference type="ARBA" id="ARBA00022692"/>
    </source>
</evidence>
<dbReference type="PANTHER" id="PTHR13018">
    <property type="entry name" value="PROBABLE MEMBRANE PROTEIN DUF221-RELATED"/>
    <property type="match status" value="1"/>
</dbReference>
<dbReference type="GO" id="GO:0005886">
    <property type="term" value="C:plasma membrane"/>
    <property type="evidence" value="ECO:0007669"/>
    <property type="project" value="TreeGrafter"/>
</dbReference>
<evidence type="ECO:0000313" key="11">
    <source>
        <dbReference type="EMBL" id="KAI6647317.1"/>
    </source>
</evidence>
<dbReference type="Pfam" id="PF02714">
    <property type="entry name" value="RSN1_7TM"/>
    <property type="match status" value="1"/>
</dbReference>
<evidence type="ECO:0000259" key="8">
    <source>
        <dbReference type="Pfam" id="PF02714"/>
    </source>
</evidence>
<dbReference type="Pfam" id="PF13967">
    <property type="entry name" value="RSN1_TM"/>
    <property type="match status" value="1"/>
</dbReference>
<reference evidence="11 12" key="1">
    <citation type="journal article" date="2023" name="BMC Biol.">
        <title>The compact genome of the sponge Oopsacas minuta (Hexactinellida) is lacking key metazoan core genes.</title>
        <authorList>
            <person name="Santini S."/>
            <person name="Schenkelaars Q."/>
            <person name="Jourda C."/>
            <person name="Duchesne M."/>
            <person name="Belahbib H."/>
            <person name="Rocher C."/>
            <person name="Selva M."/>
            <person name="Riesgo A."/>
            <person name="Vervoort M."/>
            <person name="Leys S.P."/>
            <person name="Kodjabachian L."/>
            <person name="Le Bivic A."/>
            <person name="Borchiellini C."/>
            <person name="Claverie J.M."/>
            <person name="Renard E."/>
        </authorList>
    </citation>
    <scope>NUCLEOTIDE SEQUENCE [LARGE SCALE GENOMIC DNA]</scope>
    <source>
        <strain evidence="11">SPO-2</strain>
    </source>
</reference>
<gene>
    <name evidence="11" type="ORF">LOD99_12314</name>
</gene>
<evidence type="ECO:0000259" key="10">
    <source>
        <dbReference type="Pfam" id="PF14703"/>
    </source>
</evidence>
<dbReference type="InterPro" id="IPR045122">
    <property type="entry name" value="Csc1-like"/>
</dbReference>
<sequence length="813" mass="93205">MSNYTTSTSSGADCSTVTTTYKDEQVLIIFLSSLVFGIFLFVIFFILRFILWEFGKQNVYKWGKNKQTEEYSENDSVIAEDLTTELEVAREHSCFNWVKNYVKFGLRGFRKRVGVDAYLYHLFLLHLVVLMCCYVFVCIVVVLTVNKVYCSKNLVSTSLITHTSISACIADCSGEQSSADIIWLHSTMAHLLVFIGLIIALNYRRILYRYEHKSRFQFNAIQVRNLPRPHSQAEADDIKKSLCKHFSETEDDGESPITIDFAYDVAKYHSLRTKYNDAEKNLLTYEGLDGQYGVKQYIYPRFGKLLGWGEPVLATDYFRAQSHELAKEMQIEKEKAIESPQSLAFIGFPEGFDAFSVSTKYILLCGRPRSSQSVYLKQNLWQVRRAPAPSDINWHNIRTSWFRIAIWYIRWCIINLFVLILLLFFTTPASVFSILDIILRSTGATGNTTHIDNNKESVNFIIDYVLTHIGLGNSTAFDAARSLALAYAAPLLQILVASIIPLMVAYASFLEFHWTKSDTMKAAILKTYSFLLLMLLIFPSFTLVSFNLVFDLIIKESTKNSSISQFTNLTLIAFSPDTGIFFLNYLNISSFFVLIQLFQIPSLLMYLYRKLSARNEAESLRSHESYTYYFKFGIEYAWVLVKITIAIVYGTLFPIITLSGLLYLIMKMAVDRYNLIYQARSPPEFSGRISVHLRALRFLHASLVLSQIYMLILSIILYGYSLTRSGLLAFNAAMLILTILVLLGVQGIRWFQKYIHDFRISLRTLFTHSHDIHLMRGQSSIFQQSGRHAHAFSYFDIINDATSDTDSQDARVV</sequence>
<evidence type="ECO:0000259" key="9">
    <source>
        <dbReference type="Pfam" id="PF13967"/>
    </source>
</evidence>
<evidence type="ECO:0000313" key="12">
    <source>
        <dbReference type="Proteomes" id="UP001165289"/>
    </source>
</evidence>
<comment type="caution">
    <text evidence="11">The sequence shown here is derived from an EMBL/GenBank/DDBJ whole genome shotgun (WGS) entry which is preliminary data.</text>
</comment>
<feature type="transmembrane region" description="Helical" evidence="7">
    <location>
        <begin position="484"/>
        <end position="509"/>
    </location>
</feature>
<evidence type="ECO:0000256" key="7">
    <source>
        <dbReference type="SAM" id="Phobius"/>
    </source>
</evidence>
<keyword evidence="4 7" id="KW-0812">Transmembrane</keyword>
<dbReference type="InterPro" id="IPR032880">
    <property type="entry name" value="CSC1/OSCA1-like_N"/>
</dbReference>
<evidence type="ECO:0000256" key="1">
    <source>
        <dbReference type="ARBA" id="ARBA00004141"/>
    </source>
</evidence>
<feature type="transmembrane region" description="Helical" evidence="7">
    <location>
        <begin position="591"/>
        <end position="608"/>
    </location>
</feature>
<dbReference type="InterPro" id="IPR003864">
    <property type="entry name" value="CSC1/OSCA1-like_7TM"/>
</dbReference>
<dbReference type="AlphaFoldDB" id="A0AAV7JEV3"/>
<evidence type="ECO:0000256" key="6">
    <source>
        <dbReference type="ARBA" id="ARBA00023136"/>
    </source>
</evidence>
<accession>A0AAV7JEV3</accession>
<organism evidence="11 12">
    <name type="scientific">Oopsacas minuta</name>
    <dbReference type="NCBI Taxonomy" id="111878"/>
    <lineage>
        <taxon>Eukaryota</taxon>
        <taxon>Metazoa</taxon>
        <taxon>Porifera</taxon>
        <taxon>Hexactinellida</taxon>
        <taxon>Hexasterophora</taxon>
        <taxon>Lyssacinosida</taxon>
        <taxon>Leucopsacidae</taxon>
        <taxon>Oopsacas</taxon>
    </lineage>
</organism>
<feature type="domain" description="CSC1/OSCA1-like cytosolic" evidence="10">
    <location>
        <begin position="221"/>
        <end position="396"/>
    </location>
</feature>
<dbReference type="GO" id="GO:0005227">
    <property type="term" value="F:calcium-activated cation channel activity"/>
    <property type="evidence" value="ECO:0007669"/>
    <property type="project" value="InterPro"/>
</dbReference>